<proteinExistence type="predicted"/>
<name>D7L1E2_ARALL</name>
<organism evidence="2">
    <name type="scientific">Arabidopsis lyrata subsp. lyrata</name>
    <name type="common">Lyre-leaved rock-cress</name>
    <dbReference type="NCBI Taxonomy" id="81972"/>
    <lineage>
        <taxon>Eukaryota</taxon>
        <taxon>Viridiplantae</taxon>
        <taxon>Streptophyta</taxon>
        <taxon>Embryophyta</taxon>
        <taxon>Tracheophyta</taxon>
        <taxon>Spermatophyta</taxon>
        <taxon>Magnoliopsida</taxon>
        <taxon>eudicotyledons</taxon>
        <taxon>Gunneridae</taxon>
        <taxon>Pentapetalae</taxon>
        <taxon>rosids</taxon>
        <taxon>malvids</taxon>
        <taxon>Brassicales</taxon>
        <taxon>Brassicaceae</taxon>
        <taxon>Camelineae</taxon>
        <taxon>Arabidopsis</taxon>
    </lineage>
</organism>
<accession>D7L1E2</accession>
<dbReference type="AlphaFoldDB" id="D7L1E2"/>
<dbReference type="Gramene" id="scaffold_301542.1">
    <property type="protein sequence ID" value="scaffold_301542.1"/>
    <property type="gene ID" value="scaffold_301542.1"/>
</dbReference>
<gene>
    <name evidence="1" type="ORF">ARALYDRAFT_897572</name>
</gene>
<evidence type="ECO:0000313" key="1">
    <source>
        <dbReference type="EMBL" id="EFH61225.1"/>
    </source>
</evidence>
<keyword evidence="2" id="KW-1185">Reference proteome</keyword>
<dbReference type="EMBL" id="GL348715">
    <property type="protein sequence ID" value="EFH61225.1"/>
    <property type="molecule type" value="Genomic_DNA"/>
</dbReference>
<protein>
    <submittedName>
        <fullName evidence="1">Predicted protein</fullName>
    </submittedName>
</protein>
<reference evidence="2" key="1">
    <citation type="journal article" date="2011" name="Nat. Genet.">
        <title>The Arabidopsis lyrata genome sequence and the basis of rapid genome size change.</title>
        <authorList>
            <person name="Hu T.T."/>
            <person name="Pattyn P."/>
            <person name="Bakker E.G."/>
            <person name="Cao J."/>
            <person name="Cheng J.-F."/>
            <person name="Clark R.M."/>
            <person name="Fahlgren N."/>
            <person name="Fawcett J.A."/>
            <person name="Grimwood J."/>
            <person name="Gundlach H."/>
            <person name="Haberer G."/>
            <person name="Hollister J.D."/>
            <person name="Ossowski S."/>
            <person name="Ottilar R.P."/>
            <person name="Salamov A.A."/>
            <person name="Schneeberger K."/>
            <person name="Spannagl M."/>
            <person name="Wang X."/>
            <person name="Yang L."/>
            <person name="Nasrallah M.E."/>
            <person name="Bergelson J."/>
            <person name="Carrington J.C."/>
            <person name="Gaut B.S."/>
            <person name="Schmutz J."/>
            <person name="Mayer K.F.X."/>
            <person name="Van de Peer Y."/>
            <person name="Grigoriev I.V."/>
            <person name="Nordborg M."/>
            <person name="Weigel D."/>
            <person name="Guo Y.-L."/>
        </authorList>
    </citation>
    <scope>NUCLEOTIDE SEQUENCE [LARGE SCALE GENOMIC DNA]</scope>
    <source>
        <strain evidence="2">cv. MN47</strain>
    </source>
</reference>
<dbReference type="HOGENOM" id="CLU_2944818_0_0_1"/>
<evidence type="ECO:0000313" key="2">
    <source>
        <dbReference type="Proteomes" id="UP000008694"/>
    </source>
</evidence>
<sequence length="60" mass="6910">MKRKNLDVSGFSIRHGLPVAAFYKIHHSYIRVLVASHYEVFQSSLTLLNLLLDNLSHFLV</sequence>
<dbReference type="Proteomes" id="UP000008694">
    <property type="component" value="Unassembled WGS sequence"/>
</dbReference>